<name>A0ABU6VPQ1_9FABA</name>
<feature type="compositionally biased region" description="Low complexity" evidence="1">
    <location>
        <begin position="115"/>
        <end position="125"/>
    </location>
</feature>
<keyword evidence="3" id="KW-1185">Reference proteome</keyword>
<dbReference type="Proteomes" id="UP001341840">
    <property type="component" value="Unassembled WGS sequence"/>
</dbReference>
<gene>
    <name evidence="2" type="ORF">PIB30_079822</name>
</gene>
<evidence type="ECO:0000313" key="3">
    <source>
        <dbReference type="Proteomes" id="UP001341840"/>
    </source>
</evidence>
<comment type="caution">
    <text evidence="2">The sequence shown here is derived from an EMBL/GenBank/DDBJ whole genome shotgun (WGS) entry which is preliminary data.</text>
</comment>
<dbReference type="EMBL" id="JASCZI010152178">
    <property type="protein sequence ID" value="MED6175591.1"/>
    <property type="molecule type" value="Genomic_DNA"/>
</dbReference>
<protein>
    <submittedName>
        <fullName evidence="2">Uncharacterized protein</fullName>
    </submittedName>
</protein>
<accession>A0ABU6VPQ1</accession>
<organism evidence="2 3">
    <name type="scientific">Stylosanthes scabra</name>
    <dbReference type="NCBI Taxonomy" id="79078"/>
    <lineage>
        <taxon>Eukaryota</taxon>
        <taxon>Viridiplantae</taxon>
        <taxon>Streptophyta</taxon>
        <taxon>Embryophyta</taxon>
        <taxon>Tracheophyta</taxon>
        <taxon>Spermatophyta</taxon>
        <taxon>Magnoliopsida</taxon>
        <taxon>eudicotyledons</taxon>
        <taxon>Gunneridae</taxon>
        <taxon>Pentapetalae</taxon>
        <taxon>rosids</taxon>
        <taxon>fabids</taxon>
        <taxon>Fabales</taxon>
        <taxon>Fabaceae</taxon>
        <taxon>Papilionoideae</taxon>
        <taxon>50 kb inversion clade</taxon>
        <taxon>dalbergioids sensu lato</taxon>
        <taxon>Dalbergieae</taxon>
        <taxon>Pterocarpus clade</taxon>
        <taxon>Stylosanthes</taxon>
    </lineage>
</organism>
<feature type="compositionally biased region" description="Basic residues" evidence="1">
    <location>
        <begin position="228"/>
        <end position="238"/>
    </location>
</feature>
<feature type="region of interest" description="Disordered" evidence="1">
    <location>
        <begin position="208"/>
        <end position="245"/>
    </location>
</feature>
<reference evidence="2 3" key="1">
    <citation type="journal article" date="2023" name="Plants (Basel)">
        <title>Bridging the Gap: Combining Genomics and Transcriptomics Approaches to Understand Stylosanthes scabra, an Orphan Legume from the Brazilian Caatinga.</title>
        <authorList>
            <person name="Ferreira-Neto J.R.C."/>
            <person name="da Silva M.D."/>
            <person name="Binneck E."/>
            <person name="de Melo N.F."/>
            <person name="da Silva R.H."/>
            <person name="de Melo A.L.T.M."/>
            <person name="Pandolfi V."/>
            <person name="Bustamante F.O."/>
            <person name="Brasileiro-Vidal A.C."/>
            <person name="Benko-Iseppon A.M."/>
        </authorList>
    </citation>
    <scope>NUCLEOTIDE SEQUENCE [LARGE SCALE GENOMIC DNA]</scope>
    <source>
        <tissue evidence="2">Leaves</tissue>
    </source>
</reference>
<sequence>MRYLVPPDRFHHLPPDEIPVEATQRQSGPYPPRPDVPHVSDNRRPARRMMVGMRTTAPDWQWLDDMLAEGAPVAPSTQKNRLMPVSYGCRRGADKPRRGGRAGRGRGEGDDADPTQQTQGGTSTSRAQAFLDALHSPGFEQWMSDIMREGNSAYRPDTQFDGSPVHLDLNEPMFGPSHLFMDLGGTPPSASHVSGASWDIPFMEPARLPTPPVSPVPAKQSSEPTAPRRVRRAPRRRGCGTGGHM</sequence>
<evidence type="ECO:0000256" key="1">
    <source>
        <dbReference type="SAM" id="MobiDB-lite"/>
    </source>
</evidence>
<evidence type="ECO:0000313" key="2">
    <source>
        <dbReference type="EMBL" id="MED6175591.1"/>
    </source>
</evidence>
<feature type="compositionally biased region" description="Basic and acidic residues" evidence="1">
    <location>
        <begin position="35"/>
        <end position="44"/>
    </location>
</feature>
<feature type="region of interest" description="Disordered" evidence="1">
    <location>
        <begin position="1"/>
        <end position="46"/>
    </location>
</feature>
<feature type="region of interest" description="Disordered" evidence="1">
    <location>
        <begin position="78"/>
        <end position="125"/>
    </location>
</feature>
<proteinExistence type="predicted"/>